<accession>A0ABW1IPV9</accession>
<dbReference type="Pfam" id="PF01261">
    <property type="entry name" value="AP_endonuc_2"/>
    <property type="match status" value="1"/>
</dbReference>
<name>A0ABW1IPV9_9BACL</name>
<gene>
    <name evidence="2" type="ORF">ACFPXP_10660</name>
</gene>
<dbReference type="InterPro" id="IPR036237">
    <property type="entry name" value="Xyl_isomerase-like_sf"/>
</dbReference>
<protein>
    <submittedName>
        <fullName evidence="2">Sugar phosphate isomerase/epimerase family protein</fullName>
    </submittedName>
</protein>
<reference evidence="3" key="1">
    <citation type="journal article" date="2019" name="Int. J. Syst. Evol. Microbiol.">
        <title>The Global Catalogue of Microorganisms (GCM) 10K type strain sequencing project: providing services to taxonomists for standard genome sequencing and annotation.</title>
        <authorList>
            <consortium name="The Broad Institute Genomics Platform"/>
            <consortium name="The Broad Institute Genome Sequencing Center for Infectious Disease"/>
            <person name="Wu L."/>
            <person name="Ma J."/>
        </authorList>
    </citation>
    <scope>NUCLEOTIDE SEQUENCE [LARGE SCALE GENOMIC DNA]</scope>
    <source>
        <strain evidence="3">CCM 8749</strain>
    </source>
</reference>
<dbReference type="PANTHER" id="PTHR12110">
    <property type="entry name" value="HYDROXYPYRUVATE ISOMERASE"/>
    <property type="match status" value="1"/>
</dbReference>
<dbReference type="Gene3D" id="3.20.20.150">
    <property type="entry name" value="Divalent-metal-dependent TIM barrel enzymes"/>
    <property type="match status" value="1"/>
</dbReference>
<comment type="caution">
    <text evidence="2">The sequence shown here is derived from an EMBL/GenBank/DDBJ whole genome shotgun (WGS) entry which is preliminary data.</text>
</comment>
<dbReference type="EMBL" id="JBHSQV010000140">
    <property type="protein sequence ID" value="MFC5986878.1"/>
    <property type="molecule type" value="Genomic_DNA"/>
</dbReference>
<dbReference type="InterPro" id="IPR050312">
    <property type="entry name" value="IolE/XylAMocC-like"/>
</dbReference>
<dbReference type="InterPro" id="IPR013022">
    <property type="entry name" value="Xyl_isomerase-like_TIM-brl"/>
</dbReference>
<dbReference type="GO" id="GO:0016853">
    <property type="term" value="F:isomerase activity"/>
    <property type="evidence" value="ECO:0007669"/>
    <property type="project" value="UniProtKB-KW"/>
</dbReference>
<evidence type="ECO:0000313" key="3">
    <source>
        <dbReference type="Proteomes" id="UP001596250"/>
    </source>
</evidence>
<dbReference type="Proteomes" id="UP001596250">
    <property type="component" value="Unassembled WGS sequence"/>
</dbReference>
<keyword evidence="2" id="KW-0413">Isomerase</keyword>
<dbReference type="RefSeq" id="WP_379894188.1">
    <property type="nucleotide sequence ID" value="NZ_CBCSCT010000066.1"/>
</dbReference>
<feature type="domain" description="Xylose isomerase-like TIM barrel" evidence="1">
    <location>
        <begin position="21"/>
        <end position="257"/>
    </location>
</feature>
<evidence type="ECO:0000313" key="2">
    <source>
        <dbReference type="EMBL" id="MFC5986878.1"/>
    </source>
</evidence>
<proteinExistence type="predicted"/>
<dbReference type="PANTHER" id="PTHR12110:SF21">
    <property type="entry name" value="XYLOSE ISOMERASE-LIKE TIM BARREL DOMAIN-CONTAINING PROTEIN"/>
    <property type="match status" value="1"/>
</dbReference>
<sequence>MSVGALAHLFGRLTVKQLAEDLSSAGIPHIQLALWKAISPFDFSKPGTLSPGLANMIRDELAKKNVSISVLGCYLHFYHRDEEIRRVNVERFKELIRYAPSLGCSIVAAETGKNPGGDYTEQDWEVMRSVLQELAEEAERWGVFVGMEAADGHLIGTAQQLRKMLDEVPSSNIGVVMDPGNLLTTANFANQDAVIQEAFDLLGDRIIAAHAKDRIMSEDGKLITVSPGYGKMNYDLYMKLLNQYKPHVHIIMEHAKREEMAFCKQYIEQIRSKNENEAVHA</sequence>
<dbReference type="SUPFAM" id="SSF51658">
    <property type="entry name" value="Xylose isomerase-like"/>
    <property type="match status" value="1"/>
</dbReference>
<organism evidence="2 3">
    <name type="scientific">Marinicrinis lubricantis</name>
    <dbReference type="NCBI Taxonomy" id="2086470"/>
    <lineage>
        <taxon>Bacteria</taxon>
        <taxon>Bacillati</taxon>
        <taxon>Bacillota</taxon>
        <taxon>Bacilli</taxon>
        <taxon>Bacillales</taxon>
        <taxon>Paenibacillaceae</taxon>
    </lineage>
</organism>
<keyword evidence="3" id="KW-1185">Reference proteome</keyword>
<evidence type="ECO:0000259" key="1">
    <source>
        <dbReference type="Pfam" id="PF01261"/>
    </source>
</evidence>